<evidence type="ECO:0000313" key="3">
    <source>
        <dbReference type="Proteomes" id="UP000515908"/>
    </source>
</evidence>
<organism evidence="2 3">
    <name type="scientific">Angomonas deanei</name>
    <dbReference type="NCBI Taxonomy" id="59799"/>
    <lineage>
        <taxon>Eukaryota</taxon>
        <taxon>Discoba</taxon>
        <taxon>Euglenozoa</taxon>
        <taxon>Kinetoplastea</taxon>
        <taxon>Metakinetoplastina</taxon>
        <taxon>Trypanosomatida</taxon>
        <taxon>Trypanosomatidae</taxon>
        <taxon>Strigomonadinae</taxon>
        <taxon>Angomonas</taxon>
    </lineage>
</organism>
<dbReference type="Proteomes" id="UP000515908">
    <property type="component" value="Chromosome 18"/>
</dbReference>
<sequence>MKKQKTEKITKKESPPPKATPSFSPASVESITLTDCSVTEHPPQRSMSRNSHTGSSGGSFRHSSSSLPLPPSVGGEPYGKRSPNPSDSPHQKAVTTIVPQPYRELHNDPPAPKEVTGSLTQKKTGDPSSEAATRKTPSSRNLNSPVPRGGGSKHGKMPPPRSASTAKRTGGTGKKNDNKDGKEKSTDPEEGKRVKDQTRRELYAWNEQRRKEIEKDGGEDAV</sequence>
<feature type="compositionally biased region" description="Basic and acidic residues" evidence="1">
    <location>
        <begin position="1"/>
        <end position="15"/>
    </location>
</feature>
<feature type="region of interest" description="Disordered" evidence="1">
    <location>
        <begin position="1"/>
        <end position="222"/>
    </location>
</feature>
<dbReference type="AlphaFoldDB" id="A0A7G2CMK1"/>
<feature type="compositionally biased region" description="Polar residues" evidence="1">
    <location>
        <begin position="21"/>
        <end position="37"/>
    </location>
</feature>
<feature type="compositionally biased region" description="Low complexity" evidence="1">
    <location>
        <begin position="51"/>
        <end position="75"/>
    </location>
</feature>
<reference evidence="2 3" key="1">
    <citation type="submission" date="2020-08" db="EMBL/GenBank/DDBJ databases">
        <authorList>
            <person name="Newling K."/>
            <person name="Davey J."/>
            <person name="Forrester S."/>
        </authorList>
    </citation>
    <scope>NUCLEOTIDE SEQUENCE [LARGE SCALE GENOMIC DNA]</scope>
    <source>
        <strain evidence="3">Crithidia deanei Carvalho (ATCC PRA-265)</strain>
    </source>
</reference>
<feature type="compositionally biased region" description="Basic and acidic residues" evidence="1">
    <location>
        <begin position="174"/>
        <end position="222"/>
    </location>
</feature>
<dbReference type="VEuPathDB" id="TriTrypDB:ADEAN_000817100"/>
<gene>
    <name evidence="2" type="ORF">ADEAN_000817100</name>
</gene>
<keyword evidence="3" id="KW-1185">Reference proteome</keyword>
<accession>A0A7G2CMK1</accession>
<feature type="compositionally biased region" description="Polar residues" evidence="1">
    <location>
        <begin position="83"/>
        <end position="98"/>
    </location>
</feature>
<proteinExistence type="predicted"/>
<name>A0A7G2CMK1_9TRYP</name>
<evidence type="ECO:0000313" key="2">
    <source>
        <dbReference type="EMBL" id="CAD2220649.1"/>
    </source>
</evidence>
<feature type="compositionally biased region" description="Polar residues" evidence="1">
    <location>
        <begin position="117"/>
        <end position="144"/>
    </location>
</feature>
<evidence type="ECO:0000256" key="1">
    <source>
        <dbReference type="SAM" id="MobiDB-lite"/>
    </source>
</evidence>
<protein>
    <submittedName>
        <fullName evidence="2">Uncharacterized protein</fullName>
    </submittedName>
</protein>
<dbReference type="EMBL" id="LR877162">
    <property type="protein sequence ID" value="CAD2220649.1"/>
    <property type="molecule type" value="Genomic_DNA"/>
</dbReference>